<reference evidence="2" key="1">
    <citation type="submission" date="2020-05" db="UniProtKB">
        <authorList>
            <consortium name="EnsemblMetazoa"/>
        </authorList>
    </citation>
    <scope>IDENTIFICATION</scope>
    <source>
        <strain evidence="2">MAF</strain>
    </source>
</reference>
<sequence>MRHEREHTDRTDWLTFYRTTDGTSHTMVPVLAKDGAEPCAVPKPWDSNNLIKPRNKLTGLIDGFSKSNCADRIADYELWGGEHEVNVAYSARVFFMIVIISTIVSVVITSRIWAQPAQDH</sequence>
<evidence type="ECO:0000313" key="3">
    <source>
        <dbReference type="Proteomes" id="UP000075903"/>
    </source>
</evidence>
<keyword evidence="1" id="KW-1133">Transmembrane helix</keyword>
<dbReference type="VEuPathDB" id="VectorBase:AMEM002725"/>
<keyword evidence="1" id="KW-0812">Transmembrane</keyword>
<name>A0A182US84_ANOME</name>
<evidence type="ECO:0000256" key="1">
    <source>
        <dbReference type="SAM" id="Phobius"/>
    </source>
</evidence>
<organism evidence="2 3">
    <name type="scientific">Anopheles merus</name>
    <name type="common">Mosquito</name>
    <dbReference type="NCBI Taxonomy" id="30066"/>
    <lineage>
        <taxon>Eukaryota</taxon>
        <taxon>Metazoa</taxon>
        <taxon>Ecdysozoa</taxon>
        <taxon>Arthropoda</taxon>
        <taxon>Hexapoda</taxon>
        <taxon>Insecta</taxon>
        <taxon>Pterygota</taxon>
        <taxon>Neoptera</taxon>
        <taxon>Endopterygota</taxon>
        <taxon>Diptera</taxon>
        <taxon>Nematocera</taxon>
        <taxon>Culicoidea</taxon>
        <taxon>Culicidae</taxon>
        <taxon>Anophelinae</taxon>
        <taxon>Anopheles</taxon>
    </lineage>
</organism>
<dbReference type="EnsemblMetazoa" id="AMEM002725-RA">
    <property type="protein sequence ID" value="AMEM002725-PA"/>
    <property type="gene ID" value="AMEM002725"/>
</dbReference>
<protein>
    <submittedName>
        <fullName evidence="2">Uncharacterized protein</fullName>
    </submittedName>
</protein>
<accession>A0A182US84</accession>
<dbReference type="AlphaFoldDB" id="A0A182US84"/>
<keyword evidence="3" id="KW-1185">Reference proteome</keyword>
<keyword evidence="1" id="KW-0472">Membrane</keyword>
<feature type="transmembrane region" description="Helical" evidence="1">
    <location>
        <begin position="93"/>
        <end position="114"/>
    </location>
</feature>
<evidence type="ECO:0000313" key="2">
    <source>
        <dbReference type="EnsemblMetazoa" id="AMEM002725-PA"/>
    </source>
</evidence>
<dbReference type="Proteomes" id="UP000075903">
    <property type="component" value="Unassembled WGS sequence"/>
</dbReference>
<proteinExistence type="predicted"/>